<evidence type="ECO:0000256" key="1">
    <source>
        <dbReference type="SAM" id="MobiDB-lite"/>
    </source>
</evidence>
<keyword evidence="3" id="KW-1185">Reference proteome</keyword>
<comment type="caution">
    <text evidence="2">The sequence shown here is derived from an EMBL/GenBank/DDBJ whole genome shotgun (WGS) entry which is preliminary data.</text>
</comment>
<dbReference type="AlphaFoldDB" id="A0AAE1EDF4"/>
<feature type="compositionally biased region" description="Low complexity" evidence="1">
    <location>
        <begin position="205"/>
        <end position="236"/>
    </location>
</feature>
<feature type="compositionally biased region" description="Low complexity" evidence="1">
    <location>
        <begin position="97"/>
        <end position="117"/>
    </location>
</feature>
<organism evidence="2 3">
    <name type="scientific">Elysia crispata</name>
    <name type="common">lettuce slug</name>
    <dbReference type="NCBI Taxonomy" id="231223"/>
    <lineage>
        <taxon>Eukaryota</taxon>
        <taxon>Metazoa</taxon>
        <taxon>Spiralia</taxon>
        <taxon>Lophotrochozoa</taxon>
        <taxon>Mollusca</taxon>
        <taxon>Gastropoda</taxon>
        <taxon>Heterobranchia</taxon>
        <taxon>Euthyneura</taxon>
        <taxon>Panpulmonata</taxon>
        <taxon>Sacoglossa</taxon>
        <taxon>Placobranchoidea</taxon>
        <taxon>Plakobranchidae</taxon>
        <taxon>Elysia</taxon>
    </lineage>
</organism>
<feature type="compositionally biased region" description="Low complexity" evidence="1">
    <location>
        <begin position="67"/>
        <end position="81"/>
    </location>
</feature>
<proteinExistence type="predicted"/>
<dbReference type="EMBL" id="JAWDGP010000114">
    <property type="protein sequence ID" value="KAK3803549.1"/>
    <property type="molecule type" value="Genomic_DNA"/>
</dbReference>
<reference evidence="2" key="1">
    <citation type="journal article" date="2023" name="G3 (Bethesda)">
        <title>A reference genome for the long-term kleptoplast-retaining sea slug Elysia crispata morphotype clarki.</title>
        <authorList>
            <person name="Eastman K.E."/>
            <person name="Pendleton A.L."/>
            <person name="Shaikh M.A."/>
            <person name="Suttiyut T."/>
            <person name="Ogas R."/>
            <person name="Tomko P."/>
            <person name="Gavelis G."/>
            <person name="Widhalm J.R."/>
            <person name="Wisecaver J.H."/>
        </authorList>
    </citation>
    <scope>NUCLEOTIDE SEQUENCE</scope>
    <source>
        <strain evidence="2">ECLA1</strain>
    </source>
</reference>
<feature type="compositionally biased region" description="Gly residues" evidence="1">
    <location>
        <begin position="125"/>
        <end position="134"/>
    </location>
</feature>
<evidence type="ECO:0000313" key="3">
    <source>
        <dbReference type="Proteomes" id="UP001283361"/>
    </source>
</evidence>
<sequence length="250" mass="24104">MEPGGNGGQLSSTTCYRASTASTSSASSGCISQGSALPLGHVTSMVLSAAGPSSTTPLAAEAGGSGLARMGSSSSSLSARRNPPSEAAGGIGHGLNPSGAPLAASSSYSPSPSPSSSFMGSAEYSGGGGGGGGMTIPQQQPVRSRGPQHGCVSSILSSPALSLSIPGSSSSSSPGLASPYGMPSPTTTTGPHGQPQLVSPHHLSPSDGGPSGISTTTSTSSSSSSAPRGQQQQPQQHGFRDTSCLGECKD</sequence>
<name>A0AAE1EDF4_9GAST</name>
<accession>A0AAE1EDF4</accession>
<feature type="compositionally biased region" description="Low complexity" evidence="1">
    <location>
        <begin position="153"/>
        <end position="195"/>
    </location>
</feature>
<protein>
    <submittedName>
        <fullName evidence="2">Uncharacterized protein</fullName>
    </submittedName>
</protein>
<gene>
    <name evidence="2" type="ORF">RRG08_027826</name>
</gene>
<dbReference type="Proteomes" id="UP001283361">
    <property type="component" value="Unassembled WGS sequence"/>
</dbReference>
<evidence type="ECO:0000313" key="2">
    <source>
        <dbReference type="EMBL" id="KAK3803549.1"/>
    </source>
</evidence>
<feature type="region of interest" description="Disordered" evidence="1">
    <location>
        <begin position="50"/>
        <end position="250"/>
    </location>
</feature>